<dbReference type="Proteomes" id="UP000664521">
    <property type="component" value="Unassembled WGS sequence"/>
</dbReference>
<proteinExistence type="predicted"/>
<name>A0A8H3FGG0_9LECA</name>
<accession>A0A8H3FGG0</accession>
<reference evidence="1" key="1">
    <citation type="submission" date="2021-03" db="EMBL/GenBank/DDBJ databases">
        <authorList>
            <person name="Tagirdzhanova G."/>
        </authorList>
    </citation>
    <scope>NUCLEOTIDE SEQUENCE</scope>
</reference>
<organism evidence="1 2">
    <name type="scientific">Heterodermia speciosa</name>
    <dbReference type="NCBI Taxonomy" id="116794"/>
    <lineage>
        <taxon>Eukaryota</taxon>
        <taxon>Fungi</taxon>
        <taxon>Dikarya</taxon>
        <taxon>Ascomycota</taxon>
        <taxon>Pezizomycotina</taxon>
        <taxon>Lecanoromycetes</taxon>
        <taxon>OSLEUM clade</taxon>
        <taxon>Lecanoromycetidae</taxon>
        <taxon>Caliciales</taxon>
        <taxon>Physciaceae</taxon>
        <taxon>Heterodermia</taxon>
    </lineage>
</organism>
<evidence type="ECO:0000313" key="2">
    <source>
        <dbReference type="Proteomes" id="UP000664521"/>
    </source>
</evidence>
<comment type="caution">
    <text evidence="1">The sequence shown here is derived from an EMBL/GenBank/DDBJ whole genome shotgun (WGS) entry which is preliminary data.</text>
</comment>
<gene>
    <name evidence="1" type="ORF">HETSPECPRED_005228</name>
</gene>
<dbReference type="EMBL" id="CAJPDS010000032">
    <property type="protein sequence ID" value="CAF9923054.1"/>
    <property type="molecule type" value="Genomic_DNA"/>
</dbReference>
<sequence>MGSDNDIQSCLGDALKMRIISVIDIKNLAIKIRDLEEIFVQLGFFKGKLSGAFMETEGARLSASVAASILLVSSARDRVVVEEAGKQLYLHSPMERHIHCSLPNGAAMAGEHQLRRKSLFLKAAQGRWVMNTGLDVGGHYSSPRCVSGPER</sequence>
<evidence type="ECO:0000313" key="1">
    <source>
        <dbReference type="EMBL" id="CAF9923054.1"/>
    </source>
</evidence>
<protein>
    <submittedName>
        <fullName evidence="1">Uncharacterized protein</fullName>
    </submittedName>
</protein>
<keyword evidence="2" id="KW-1185">Reference proteome</keyword>
<dbReference type="AlphaFoldDB" id="A0A8H3FGG0"/>